<comment type="PTM">
    <text evidence="10">Is synthesized initially as an inactive proenzyme. Formation of the active enzyme involves a self-maturation process in which the active site pyruvoyl group is generated from an internal serine residue via an autocatalytic post-translational modification. Two non-identical subunits are generated from the proenzyme in this reaction, and the pyruvate is formed at the N-terminus of the alpha chain, which is derived from the carboxyl end of the proenzyme. The post-translation cleavage follows an unusual pathway, termed non-hydrolytic serinolysis, in which the side chain hydroxyl group of the serine supplies its oxygen atom to form the C-terminus of the beta chain, while the remainder of the serine residue undergoes an oxidative deamination to produce ammonia and the pyruvoyl group blocking the N-terminus of the alpha chain.</text>
</comment>
<evidence type="ECO:0000256" key="1">
    <source>
        <dbReference type="ARBA" id="ARBA00022691"/>
    </source>
</evidence>
<dbReference type="InterPro" id="IPR016067">
    <property type="entry name" value="S-AdoMet_deCO2ase_core"/>
</dbReference>
<proteinExistence type="inferred from homology"/>
<feature type="active site" description="Schiff-base intermediate with substrate; via pyruvic acid" evidence="10">
    <location>
        <position position="68"/>
    </location>
</feature>
<dbReference type="EMBL" id="WXEW01000006">
    <property type="protein sequence ID" value="NAS24306.1"/>
    <property type="molecule type" value="Genomic_DNA"/>
</dbReference>
<keyword evidence="12" id="KW-1185">Reference proteome</keyword>
<dbReference type="NCBIfam" id="TIGR03330">
    <property type="entry name" value="SAM_DCase_Bsu"/>
    <property type="match status" value="1"/>
</dbReference>
<keyword evidence="6 10" id="KW-0865">Zymogen</keyword>
<comment type="subunit">
    <text evidence="10">Heterotetramer of two alpha and two beta chains arranged as a dimer of alpha/beta heterodimers.</text>
</comment>
<dbReference type="GO" id="GO:0008295">
    <property type="term" value="P:spermidine biosynthetic process"/>
    <property type="evidence" value="ECO:0007669"/>
    <property type="project" value="UniProtKB-UniRule"/>
</dbReference>
<evidence type="ECO:0000256" key="7">
    <source>
        <dbReference type="ARBA" id="ARBA00023239"/>
    </source>
</evidence>
<name>A0A7C9J4B4_9ACTN</name>
<evidence type="ECO:0000313" key="12">
    <source>
        <dbReference type="Proteomes" id="UP000479526"/>
    </source>
</evidence>
<evidence type="ECO:0000256" key="3">
    <source>
        <dbReference type="ARBA" id="ARBA00022813"/>
    </source>
</evidence>
<dbReference type="SUPFAM" id="SSF56276">
    <property type="entry name" value="S-adenosylmethionine decarboxylase"/>
    <property type="match status" value="1"/>
</dbReference>
<feature type="site" description="Cleavage (non-hydrolytic); by autolysis" evidence="10">
    <location>
        <begin position="67"/>
        <end position="68"/>
    </location>
</feature>
<keyword evidence="2 10" id="KW-0210">Decarboxylase</keyword>
<comment type="similarity">
    <text evidence="10">Belongs to the prokaryotic AdoMetDC family. Type 1 subfamily.</text>
</comment>
<dbReference type="InterPro" id="IPR017716">
    <property type="entry name" value="S-AdoMet_deCOase_pro-enz"/>
</dbReference>
<dbReference type="InterPro" id="IPR003826">
    <property type="entry name" value="AdoMetDC_fam_prok"/>
</dbReference>
<comment type="pathway">
    <text evidence="10">Amine and polyamine biosynthesis; S-adenosylmethioninamine biosynthesis; S-adenosylmethioninamine from S-adenosyl-L-methionine: step 1/1.</text>
</comment>
<dbReference type="InterPro" id="IPR042284">
    <property type="entry name" value="AdoMetDC_N"/>
</dbReference>
<dbReference type="InterPro" id="IPR042286">
    <property type="entry name" value="AdoMetDC_C"/>
</dbReference>
<dbReference type="GO" id="GO:0004014">
    <property type="term" value="F:adenosylmethionine decarboxylase activity"/>
    <property type="evidence" value="ECO:0007669"/>
    <property type="project" value="UniProtKB-UniRule"/>
</dbReference>
<accession>A0A7C9J4B4</accession>
<dbReference type="PANTHER" id="PTHR33866:SF2">
    <property type="entry name" value="S-ADENOSYLMETHIONINE DECARBOXYLASE PROENZYME"/>
    <property type="match status" value="1"/>
</dbReference>
<comment type="caution">
    <text evidence="11">The sequence shown here is derived from an EMBL/GenBank/DDBJ whole genome shotgun (WGS) entry which is preliminary data.</text>
</comment>
<evidence type="ECO:0000256" key="10">
    <source>
        <dbReference type="HAMAP-Rule" id="MF_00464"/>
    </source>
</evidence>
<keyword evidence="5 10" id="KW-0620">Polyamine biosynthesis</keyword>
<organism evidence="11 12">
    <name type="scientific">Herbidospora solisilvae</name>
    <dbReference type="NCBI Taxonomy" id="2696284"/>
    <lineage>
        <taxon>Bacteria</taxon>
        <taxon>Bacillati</taxon>
        <taxon>Actinomycetota</taxon>
        <taxon>Actinomycetes</taxon>
        <taxon>Streptosporangiales</taxon>
        <taxon>Streptosporangiaceae</taxon>
        <taxon>Herbidospora</taxon>
    </lineage>
</organism>
<comment type="catalytic activity">
    <reaction evidence="10">
        <text>S-adenosyl-L-methionine + H(+) = S-adenosyl 3-(methylsulfanyl)propylamine + CO2</text>
        <dbReference type="Rhea" id="RHEA:15981"/>
        <dbReference type="ChEBI" id="CHEBI:15378"/>
        <dbReference type="ChEBI" id="CHEBI:16526"/>
        <dbReference type="ChEBI" id="CHEBI:57443"/>
        <dbReference type="ChEBI" id="CHEBI:59789"/>
        <dbReference type="EC" id="4.1.1.50"/>
    </reaction>
</comment>
<comment type="cofactor">
    <cofactor evidence="10">
        <name>pyruvate</name>
        <dbReference type="ChEBI" id="CHEBI:15361"/>
    </cofactor>
    <text evidence="10">Binds 1 pyruvoyl group covalently per subunit.</text>
</comment>
<keyword evidence="9 10" id="KW-0670">Pyruvate</keyword>
<keyword evidence="7 10" id="KW-0456">Lyase</keyword>
<feature type="modified residue" description="Pyruvic acid (Ser); by autocatalysis" evidence="10">
    <location>
        <position position="68"/>
    </location>
</feature>
<evidence type="ECO:0000256" key="9">
    <source>
        <dbReference type="ARBA" id="ARBA00023317"/>
    </source>
</evidence>
<keyword evidence="1 10" id="KW-0949">S-adenosyl-L-methionine</keyword>
<feature type="active site" description="Proton donor; for catalytic activity" evidence="10">
    <location>
        <position position="88"/>
    </location>
</feature>
<dbReference type="PANTHER" id="PTHR33866">
    <property type="entry name" value="S-ADENOSYLMETHIONINE DECARBOXYLASE PROENZYME"/>
    <property type="match status" value="1"/>
</dbReference>
<dbReference type="EC" id="4.1.1.50" evidence="10"/>
<evidence type="ECO:0000256" key="6">
    <source>
        <dbReference type="ARBA" id="ARBA00023145"/>
    </source>
</evidence>
<dbReference type="AlphaFoldDB" id="A0A7C9J4B4"/>
<dbReference type="Gene3D" id="3.30.160.750">
    <property type="match status" value="1"/>
</dbReference>
<comment type="function">
    <text evidence="10">Catalyzes the decarboxylation of S-adenosylmethionine to S-adenosylmethioninamine (dcAdoMet), the propylamine donor required for the synthesis of the polyamines spermine and spermidine from the diamine putrescine.</text>
</comment>
<evidence type="ECO:0000313" key="11">
    <source>
        <dbReference type="EMBL" id="NAS24306.1"/>
    </source>
</evidence>
<dbReference type="GO" id="GO:0005829">
    <property type="term" value="C:cytosol"/>
    <property type="evidence" value="ECO:0007669"/>
    <property type="project" value="TreeGrafter"/>
</dbReference>
<evidence type="ECO:0000256" key="5">
    <source>
        <dbReference type="ARBA" id="ARBA00023115"/>
    </source>
</evidence>
<sequence length="126" mass="13266">MTVAIGEFAGCHVLAELRGVDAGLLDDLAHLEVALKRALAASGATILEMSSHRFVPQGVTILALLAESHASLHTYPEHAAVFVDVFTCGAADPRTAVDLLTHELQPGRVTVQVIRRGDTLSSEVSA</sequence>
<feature type="active site" description="Proton acceptor; for processing activity" evidence="10">
    <location>
        <position position="73"/>
    </location>
</feature>
<feature type="chain" id="PRO_5029064881" description="S-adenosylmethionine decarboxylase alpha chain" evidence="10">
    <location>
        <begin position="68"/>
        <end position="126"/>
    </location>
</feature>
<dbReference type="Pfam" id="PF02675">
    <property type="entry name" value="AdoMet_dc"/>
    <property type="match status" value="1"/>
</dbReference>
<feature type="chain" id="PRO_5029064882" description="S-adenosylmethionine decarboxylase beta chain" evidence="10">
    <location>
        <begin position="1"/>
        <end position="67"/>
    </location>
</feature>
<gene>
    <name evidence="11" type="primary">speD</name>
    <name evidence="10" type="synonym">speH</name>
    <name evidence="11" type="ORF">GT755_21740</name>
</gene>
<dbReference type="Proteomes" id="UP000479526">
    <property type="component" value="Unassembled WGS sequence"/>
</dbReference>
<dbReference type="HAMAP" id="MF_00464">
    <property type="entry name" value="AdoMetDC_1"/>
    <property type="match status" value="1"/>
</dbReference>
<keyword evidence="4 10" id="KW-0745">Spermidine biosynthesis</keyword>
<reference evidence="11 12" key="1">
    <citation type="submission" date="2020-01" db="EMBL/GenBank/DDBJ databases">
        <title>Herbidospora sp. NEAU-GS84 nov., a novel actinomycete isolated from soil.</title>
        <authorList>
            <person name="Han L."/>
        </authorList>
    </citation>
    <scope>NUCLEOTIDE SEQUENCE [LARGE SCALE GENOMIC DNA]</scope>
    <source>
        <strain evidence="11 12">NEAU-GS84</strain>
    </source>
</reference>
<dbReference type="RefSeq" id="WP_161481490.1">
    <property type="nucleotide sequence ID" value="NZ_WXEW01000006.1"/>
</dbReference>
<evidence type="ECO:0000256" key="2">
    <source>
        <dbReference type="ARBA" id="ARBA00022793"/>
    </source>
</evidence>
<dbReference type="UniPathway" id="UPA00331">
    <property type="reaction ID" value="UER00451"/>
</dbReference>
<keyword evidence="3 10" id="KW-0068">Autocatalytic cleavage</keyword>
<evidence type="ECO:0000256" key="8">
    <source>
        <dbReference type="ARBA" id="ARBA00023270"/>
    </source>
</evidence>
<evidence type="ECO:0000256" key="4">
    <source>
        <dbReference type="ARBA" id="ARBA00023066"/>
    </source>
</evidence>
<dbReference type="Gene3D" id="3.30.360.110">
    <property type="entry name" value="S-adenosylmethionine decarboxylase domain"/>
    <property type="match status" value="1"/>
</dbReference>
<protein>
    <recommendedName>
        <fullName evidence="10">S-adenosylmethionine decarboxylase proenzyme</fullName>
        <shortName evidence="10">AdoMetDC</shortName>
        <shortName evidence="10">SAMDC</shortName>
        <ecNumber evidence="10">4.1.1.50</ecNumber>
    </recommendedName>
    <component>
        <recommendedName>
            <fullName evidence="10">S-adenosylmethionine decarboxylase beta chain</fullName>
        </recommendedName>
    </component>
    <component>
        <recommendedName>
            <fullName evidence="10">S-adenosylmethionine decarboxylase alpha chain</fullName>
        </recommendedName>
    </component>
</protein>
<keyword evidence="8 10" id="KW-0704">Schiff base</keyword>